<keyword evidence="1" id="KW-0812">Transmembrane</keyword>
<dbReference type="AlphaFoldDB" id="A0A1J1I163"/>
<feature type="transmembrane region" description="Helical" evidence="1">
    <location>
        <begin position="39"/>
        <end position="59"/>
    </location>
</feature>
<keyword evidence="1" id="KW-1133">Transmembrane helix</keyword>
<name>A0A1J1I163_9DIPT</name>
<protein>
    <submittedName>
        <fullName evidence="2">CLUMA_CG007595, isoform A</fullName>
    </submittedName>
</protein>
<dbReference type="Proteomes" id="UP000183832">
    <property type="component" value="Unassembled WGS sequence"/>
</dbReference>
<organism evidence="2 3">
    <name type="scientific">Clunio marinus</name>
    <dbReference type="NCBI Taxonomy" id="568069"/>
    <lineage>
        <taxon>Eukaryota</taxon>
        <taxon>Metazoa</taxon>
        <taxon>Ecdysozoa</taxon>
        <taxon>Arthropoda</taxon>
        <taxon>Hexapoda</taxon>
        <taxon>Insecta</taxon>
        <taxon>Pterygota</taxon>
        <taxon>Neoptera</taxon>
        <taxon>Endopterygota</taxon>
        <taxon>Diptera</taxon>
        <taxon>Nematocera</taxon>
        <taxon>Chironomoidea</taxon>
        <taxon>Chironomidae</taxon>
        <taxon>Clunio</taxon>
    </lineage>
</organism>
<evidence type="ECO:0000313" key="3">
    <source>
        <dbReference type="Proteomes" id="UP000183832"/>
    </source>
</evidence>
<evidence type="ECO:0000313" key="2">
    <source>
        <dbReference type="EMBL" id="CRK94072.1"/>
    </source>
</evidence>
<gene>
    <name evidence="2" type="ORF">CLUMA_CG007595</name>
</gene>
<evidence type="ECO:0000256" key="1">
    <source>
        <dbReference type="SAM" id="Phobius"/>
    </source>
</evidence>
<reference evidence="2 3" key="1">
    <citation type="submission" date="2015-04" db="EMBL/GenBank/DDBJ databases">
        <authorList>
            <person name="Syromyatnikov M.Y."/>
            <person name="Popov V.N."/>
        </authorList>
    </citation>
    <scope>NUCLEOTIDE SEQUENCE [LARGE SCALE GENOMIC DNA]</scope>
</reference>
<proteinExistence type="predicted"/>
<keyword evidence="1" id="KW-0472">Membrane</keyword>
<keyword evidence="3" id="KW-1185">Reference proteome</keyword>
<accession>A0A1J1I163</accession>
<sequence>MKKKEKERKEESPRTYFCERHSFPVMTMLKTDDEAADKVKAIALVVSIFFILSAFASLISKTLYKHQIVDQFLMAAPTHSYPSLLKLLF</sequence>
<dbReference type="EMBL" id="CVRI01000038">
    <property type="protein sequence ID" value="CRK94072.1"/>
    <property type="molecule type" value="Genomic_DNA"/>
</dbReference>